<dbReference type="PANTHER" id="PTHR43833">
    <property type="entry name" value="POTASSIUM CHANNEL PROTEIN 2-RELATED-RELATED"/>
    <property type="match status" value="1"/>
</dbReference>
<evidence type="ECO:0000313" key="4">
    <source>
        <dbReference type="Proteomes" id="UP000001208"/>
    </source>
</evidence>
<feature type="domain" description="RCK N-terminal" evidence="1">
    <location>
        <begin position="5"/>
        <end position="122"/>
    </location>
</feature>
<dbReference type="InterPro" id="IPR036721">
    <property type="entry name" value="RCK_C_sf"/>
</dbReference>
<evidence type="ECO:0000259" key="1">
    <source>
        <dbReference type="PROSITE" id="PS51201"/>
    </source>
</evidence>
<dbReference type="EMBL" id="CP001100">
    <property type="protein sequence ID" value="ACF14166.1"/>
    <property type="molecule type" value="Genomic_DNA"/>
</dbReference>
<dbReference type="SUPFAM" id="SSF51735">
    <property type="entry name" value="NAD(P)-binding Rossmann-fold domains"/>
    <property type="match status" value="1"/>
</dbReference>
<evidence type="ECO:0000259" key="2">
    <source>
        <dbReference type="PROSITE" id="PS51202"/>
    </source>
</evidence>
<dbReference type="InterPro" id="IPR036291">
    <property type="entry name" value="NAD(P)-bd_dom_sf"/>
</dbReference>
<evidence type="ECO:0000313" key="3">
    <source>
        <dbReference type="EMBL" id="ACF14166.1"/>
    </source>
</evidence>
<dbReference type="GO" id="GO:0008324">
    <property type="term" value="F:monoatomic cation transmembrane transporter activity"/>
    <property type="evidence" value="ECO:0007669"/>
    <property type="project" value="InterPro"/>
</dbReference>
<dbReference type="GO" id="GO:0006813">
    <property type="term" value="P:potassium ion transport"/>
    <property type="evidence" value="ECO:0007669"/>
    <property type="project" value="InterPro"/>
</dbReference>
<dbReference type="OrthoDB" id="9776294at2"/>
<dbReference type="InterPro" id="IPR050721">
    <property type="entry name" value="Trk_Ktr_HKT_K-transport"/>
</dbReference>
<dbReference type="PANTHER" id="PTHR43833:SF7">
    <property type="entry name" value="KTR SYSTEM POTASSIUM UPTAKE PROTEIN C"/>
    <property type="match status" value="1"/>
</dbReference>
<dbReference type="AlphaFoldDB" id="B3QT67"/>
<dbReference type="Gene3D" id="3.30.70.1450">
    <property type="entry name" value="Regulator of K+ conductance, C-terminal domain"/>
    <property type="match status" value="1"/>
</dbReference>
<dbReference type="PROSITE" id="PS51202">
    <property type="entry name" value="RCK_C"/>
    <property type="match status" value="1"/>
</dbReference>
<dbReference type="PROSITE" id="PS51201">
    <property type="entry name" value="RCK_N"/>
    <property type="match status" value="1"/>
</dbReference>
<organism evidence="3 4">
    <name type="scientific">Chloroherpeton thalassium (strain ATCC 35110 / GB-78)</name>
    <dbReference type="NCBI Taxonomy" id="517418"/>
    <lineage>
        <taxon>Bacteria</taxon>
        <taxon>Pseudomonadati</taxon>
        <taxon>Chlorobiota</taxon>
        <taxon>Chlorobiia</taxon>
        <taxon>Chlorobiales</taxon>
        <taxon>Chloroherpetonaceae</taxon>
        <taxon>Chloroherpeton</taxon>
    </lineage>
</organism>
<protein>
    <submittedName>
        <fullName evidence="3">TrkA-N domain protein</fullName>
    </submittedName>
</protein>
<gene>
    <name evidence="3" type="ordered locus">Ctha_1709</name>
</gene>
<dbReference type="Pfam" id="PF02254">
    <property type="entry name" value="TrkA_N"/>
    <property type="match status" value="1"/>
</dbReference>
<accession>B3QT67</accession>
<dbReference type="STRING" id="517418.Ctha_1709"/>
<dbReference type="KEGG" id="cts:Ctha_1709"/>
<reference evidence="3 4" key="1">
    <citation type="submission" date="2008-06" db="EMBL/GenBank/DDBJ databases">
        <title>Complete sequence of Chloroherpeton thalassium ATCC 35110.</title>
        <authorList>
            <consortium name="US DOE Joint Genome Institute"/>
            <person name="Lucas S."/>
            <person name="Copeland A."/>
            <person name="Lapidus A."/>
            <person name="Glavina del Rio T."/>
            <person name="Dalin E."/>
            <person name="Tice H."/>
            <person name="Bruce D."/>
            <person name="Goodwin L."/>
            <person name="Pitluck S."/>
            <person name="Schmutz J."/>
            <person name="Larimer F."/>
            <person name="Land M."/>
            <person name="Hauser L."/>
            <person name="Kyrpides N."/>
            <person name="Mikhailova N."/>
            <person name="Liu Z."/>
            <person name="Li T."/>
            <person name="Zhao F."/>
            <person name="Overmann J."/>
            <person name="Bryant D.A."/>
            <person name="Richardson P."/>
        </authorList>
    </citation>
    <scope>NUCLEOTIDE SEQUENCE [LARGE SCALE GENOMIC DNA]</scope>
    <source>
        <strain evidence="4">ATCC 35110 / GB-78</strain>
    </source>
</reference>
<dbReference type="HOGENOM" id="CLU_046525_3_2_10"/>
<dbReference type="RefSeq" id="WP_012500250.1">
    <property type="nucleotide sequence ID" value="NC_011026.1"/>
</dbReference>
<dbReference type="Proteomes" id="UP000001208">
    <property type="component" value="Chromosome"/>
</dbReference>
<dbReference type="SUPFAM" id="SSF116726">
    <property type="entry name" value="TrkA C-terminal domain-like"/>
    <property type="match status" value="1"/>
</dbReference>
<keyword evidence="4" id="KW-1185">Reference proteome</keyword>
<dbReference type="InterPro" id="IPR003148">
    <property type="entry name" value="RCK_N"/>
</dbReference>
<feature type="domain" description="RCK C-terminal" evidence="2">
    <location>
        <begin position="139"/>
        <end position="232"/>
    </location>
</feature>
<dbReference type="Pfam" id="PF02080">
    <property type="entry name" value="TrkA_C"/>
    <property type="match status" value="1"/>
</dbReference>
<dbReference type="InterPro" id="IPR006037">
    <property type="entry name" value="RCK_C"/>
</dbReference>
<dbReference type="eggNOG" id="COG0569">
    <property type="taxonomic scope" value="Bacteria"/>
</dbReference>
<sequence>MEITGNKFALIGLGDFGAHLAMVLSEKGAEVLAIDQNMDNLEEVKDSVAHTVCLDATEEKALMSQGIDEYDAVIVCIGDEFEETLLVVTVLQSLGVKRIIARATTPRHAQILRHLQIKEVILPAVDAADRLANKLLFQSKLSSLELSSDYEIIEVDAPDKFVGKNLRELELRVHYDVSLITIKRIELKPRLLGGTREVEHIIGIPSPDTVIERGDVLMLFGKKESVQRMMAD</sequence>
<name>B3QT67_CHLT3</name>
<proteinExistence type="predicted"/>
<dbReference type="Gene3D" id="3.40.50.720">
    <property type="entry name" value="NAD(P)-binding Rossmann-like Domain"/>
    <property type="match status" value="1"/>
</dbReference>